<keyword evidence="3" id="KW-1185">Reference proteome</keyword>
<proteinExistence type="predicted"/>
<sequence length="187" mass="18771">MKTFIGAALAAALVGPAAAFNINFQNNCGYTIWPAIGKAPNGVPDTSVAYGTTLGAGASASYSIADTEVGIRAWGRTGCDSTGANCATGNCNGGLVCTDGGITAGVILSEYGYGDYGSCCGGDRITWDLSIVDSSININTELSSSDGQSVTCTQSSCPADQAFDNAGDSAADRNSALGVTFTHTFCP</sequence>
<dbReference type="EMBL" id="JH711576">
    <property type="protein sequence ID" value="EIW82729.1"/>
    <property type="molecule type" value="Genomic_DNA"/>
</dbReference>
<dbReference type="SMART" id="SM00205">
    <property type="entry name" value="THN"/>
    <property type="match status" value="1"/>
</dbReference>
<dbReference type="GeneID" id="19199576"/>
<feature type="chain" id="PRO_5024293472" evidence="1">
    <location>
        <begin position="20"/>
        <end position="187"/>
    </location>
</feature>
<keyword evidence="1" id="KW-0732">Signal</keyword>
<gene>
    <name evidence="2" type="ORF">CONPUDRAFT_120826</name>
</gene>
<dbReference type="SUPFAM" id="SSF49870">
    <property type="entry name" value="Osmotin, thaumatin-like protein"/>
    <property type="match status" value="1"/>
</dbReference>
<dbReference type="OMA" id="TESARIW"/>
<organism evidence="2 3">
    <name type="scientific">Coniophora puteana (strain RWD-64-598)</name>
    <name type="common">Brown rot fungus</name>
    <dbReference type="NCBI Taxonomy" id="741705"/>
    <lineage>
        <taxon>Eukaryota</taxon>
        <taxon>Fungi</taxon>
        <taxon>Dikarya</taxon>
        <taxon>Basidiomycota</taxon>
        <taxon>Agaricomycotina</taxon>
        <taxon>Agaricomycetes</taxon>
        <taxon>Agaricomycetidae</taxon>
        <taxon>Boletales</taxon>
        <taxon>Coniophorineae</taxon>
        <taxon>Coniophoraceae</taxon>
        <taxon>Coniophora</taxon>
    </lineage>
</organism>
<dbReference type="AlphaFoldDB" id="A0A5M3MUC7"/>
<dbReference type="Proteomes" id="UP000053558">
    <property type="component" value="Unassembled WGS sequence"/>
</dbReference>
<evidence type="ECO:0000256" key="1">
    <source>
        <dbReference type="SAM" id="SignalP"/>
    </source>
</evidence>
<dbReference type="PANTHER" id="PTHR31048">
    <property type="entry name" value="OS03G0233200 PROTEIN"/>
    <property type="match status" value="1"/>
</dbReference>
<dbReference type="KEGG" id="cput:CONPUDRAFT_120826"/>
<dbReference type="OrthoDB" id="430315at2759"/>
<name>A0A5M3MUC7_CONPW</name>
<feature type="signal peptide" evidence="1">
    <location>
        <begin position="1"/>
        <end position="19"/>
    </location>
</feature>
<evidence type="ECO:0000313" key="3">
    <source>
        <dbReference type="Proteomes" id="UP000053558"/>
    </source>
</evidence>
<protein>
    <submittedName>
        <fullName evidence="2">Osmotin thaumatin-like protein</fullName>
    </submittedName>
</protein>
<dbReference type="PROSITE" id="PS51367">
    <property type="entry name" value="THAUMATIN_2"/>
    <property type="match status" value="1"/>
</dbReference>
<accession>A0A5M3MUC7</accession>
<dbReference type="Pfam" id="PF00314">
    <property type="entry name" value="Thaumatin"/>
    <property type="match status" value="1"/>
</dbReference>
<dbReference type="InterPro" id="IPR037176">
    <property type="entry name" value="Osmotin/thaumatin-like_sf"/>
</dbReference>
<reference evidence="3" key="1">
    <citation type="journal article" date="2012" name="Science">
        <title>The Paleozoic origin of enzymatic lignin decomposition reconstructed from 31 fungal genomes.</title>
        <authorList>
            <person name="Floudas D."/>
            <person name="Binder M."/>
            <person name="Riley R."/>
            <person name="Barry K."/>
            <person name="Blanchette R.A."/>
            <person name="Henrissat B."/>
            <person name="Martinez A.T."/>
            <person name="Otillar R."/>
            <person name="Spatafora J.W."/>
            <person name="Yadav J.S."/>
            <person name="Aerts A."/>
            <person name="Benoit I."/>
            <person name="Boyd A."/>
            <person name="Carlson A."/>
            <person name="Copeland A."/>
            <person name="Coutinho P.M."/>
            <person name="de Vries R.P."/>
            <person name="Ferreira P."/>
            <person name="Findley K."/>
            <person name="Foster B."/>
            <person name="Gaskell J."/>
            <person name="Glotzer D."/>
            <person name="Gorecki P."/>
            <person name="Heitman J."/>
            <person name="Hesse C."/>
            <person name="Hori C."/>
            <person name="Igarashi K."/>
            <person name="Jurgens J.A."/>
            <person name="Kallen N."/>
            <person name="Kersten P."/>
            <person name="Kohler A."/>
            <person name="Kuees U."/>
            <person name="Kumar T.K.A."/>
            <person name="Kuo A."/>
            <person name="LaButti K."/>
            <person name="Larrondo L.F."/>
            <person name="Lindquist E."/>
            <person name="Ling A."/>
            <person name="Lombard V."/>
            <person name="Lucas S."/>
            <person name="Lundell T."/>
            <person name="Martin R."/>
            <person name="McLaughlin D.J."/>
            <person name="Morgenstern I."/>
            <person name="Morin E."/>
            <person name="Murat C."/>
            <person name="Nagy L.G."/>
            <person name="Nolan M."/>
            <person name="Ohm R.A."/>
            <person name="Patyshakuliyeva A."/>
            <person name="Rokas A."/>
            <person name="Ruiz-Duenas F.J."/>
            <person name="Sabat G."/>
            <person name="Salamov A."/>
            <person name="Samejima M."/>
            <person name="Schmutz J."/>
            <person name="Slot J.C."/>
            <person name="St John F."/>
            <person name="Stenlid J."/>
            <person name="Sun H."/>
            <person name="Sun S."/>
            <person name="Syed K."/>
            <person name="Tsang A."/>
            <person name="Wiebenga A."/>
            <person name="Young D."/>
            <person name="Pisabarro A."/>
            <person name="Eastwood D.C."/>
            <person name="Martin F."/>
            <person name="Cullen D."/>
            <person name="Grigoriev I.V."/>
            <person name="Hibbett D.S."/>
        </authorList>
    </citation>
    <scope>NUCLEOTIDE SEQUENCE [LARGE SCALE GENOMIC DNA]</scope>
    <source>
        <strain evidence="3">RWD-64-598 SS2</strain>
    </source>
</reference>
<comment type="caution">
    <text evidence="2">The sequence shown here is derived from an EMBL/GenBank/DDBJ whole genome shotgun (WGS) entry which is preliminary data.</text>
</comment>
<dbReference type="InterPro" id="IPR001938">
    <property type="entry name" value="Thaumatin"/>
</dbReference>
<evidence type="ECO:0000313" key="2">
    <source>
        <dbReference type="EMBL" id="EIW82729.1"/>
    </source>
</evidence>
<dbReference type="Gene3D" id="2.60.110.10">
    <property type="entry name" value="Thaumatin"/>
    <property type="match status" value="1"/>
</dbReference>
<dbReference type="RefSeq" id="XP_007766711.1">
    <property type="nucleotide sequence ID" value="XM_007768521.1"/>
</dbReference>